<evidence type="ECO:0000313" key="2">
    <source>
        <dbReference type="Proteomes" id="UP001141806"/>
    </source>
</evidence>
<organism evidence="1 2">
    <name type="scientific">Protea cynaroides</name>
    <dbReference type="NCBI Taxonomy" id="273540"/>
    <lineage>
        <taxon>Eukaryota</taxon>
        <taxon>Viridiplantae</taxon>
        <taxon>Streptophyta</taxon>
        <taxon>Embryophyta</taxon>
        <taxon>Tracheophyta</taxon>
        <taxon>Spermatophyta</taxon>
        <taxon>Magnoliopsida</taxon>
        <taxon>Proteales</taxon>
        <taxon>Proteaceae</taxon>
        <taxon>Protea</taxon>
    </lineage>
</organism>
<dbReference type="OrthoDB" id="1715431at2759"/>
<protein>
    <submittedName>
        <fullName evidence="1">Uncharacterized protein</fullName>
    </submittedName>
</protein>
<keyword evidence="2" id="KW-1185">Reference proteome</keyword>
<dbReference type="PANTHER" id="PTHR36893:SF1">
    <property type="entry name" value="BULB-TYPE LECTIN DOMAIN-CONTAINING PROTEIN"/>
    <property type="match status" value="1"/>
</dbReference>
<evidence type="ECO:0000313" key="1">
    <source>
        <dbReference type="EMBL" id="KAJ4981924.1"/>
    </source>
</evidence>
<dbReference type="PANTHER" id="PTHR36893">
    <property type="entry name" value="OS01G0275950 PROTEIN"/>
    <property type="match status" value="1"/>
</dbReference>
<reference evidence="1" key="1">
    <citation type="journal article" date="2023" name="Plant J.">
        <title>The genome of the king protea, Protea cynaroides.</title>
        <authorList>
            <person name="Chang J."/>
            <person name="Duong T.A."/>
            <person name="Schoeman C."/>
            <person name="Ma X."/>
            <person name="Roodt D."/>
            <person name="Barker N."/>
            <person name="Li Z."/>
            <person name="Van de Peer Y."/>
            <person name="Mizrachi E."/>
        </authorList>
    </citation>
    <scope>NUCLEOTIDE SEQUENCE</scope>
    <source>
        <tissue evidence="1">Young leaves</tissue>
    </source>
</reference>
<name>A0A9Q0L4W0_9MAGN</name>
<gene>
    <name evidence="1" type="ORF">NE237_032761</name>
</gene>
<proteinExistence type="predicted"/>
<dbReference type="Proteomes" id="UP001141806">
    <property type="component" value="Unassembled WGS sequence"/>
</dbReference>
<dbReference type="EMBL" id="JAMYWD010000001">
    <property type="protein sequence ID" value="KAJ4981924.1"/>
    <property type="molecule type" value="Genomic_DNA"/>
</dbReference>
<accession>A0A9Q0L4W0</accession>
<comment type="caution">
    <text evidence="1">The sequence shown here is derived from an EMBL/GenBank/DDBJ whole genome shotgun (WGS) entry which is preliminary data.</text>
</comment>
<dbReference type="AlphaFoldDB" id="A0A9Q0L4W0"/>
<sequence>MQLSESSQPFWIERTPKLERDPHMETEPSLILIKSRLYRGKVYFSTMDGSLLELSEVEPWRWIYHGRPPGANVAAIVDAATIRPEYWM</sequence>